<protein>
    <submittedName>
        <fullName evidence="2">Uncharacterized protein</fullName>
    </submittedName>
</protein>
<dbReference type="SUPFAM" id="SSF50998">
    <property type="entry name" value="Quinoprotein alcohol dehydrogenase-like"/>
    <property type="match status" value="1"/>
</dbReference>
<dbReference type="RefSeq" id="WP_253446860.1">
    <property type="nucleotide sequence ID" value="NZ_JALJYF010000001.1"/>
</dbReference>
<sequence length="818" mass="88615">MRHQTASNPHSVALLLFLLPIVACNNSDSNNNSPGETTEPVTLSAESNFSEVLLRWDGDSREDIFFSTDRHCDWDNTLLCPDGGIVTDAGPGETILTADSDLVRDRSYFFVTGGNGTYSQPVGARPFAINTDRTINEVSHYDNTLYLLGDFTQISPATGGMSIVSRDDGRPKGAMIPVLRENENGNNSLASILHAAPMLDGSWLVRGDATHVGDQGVNQVFRVFRDGTAQQLDPNGFETNSHFSKLRAHPDQDLIVASGSFRTGPEIGAETHSLILINPVSGDKIDHFDSLPGRASTFSIHQNNLAVAGSLEDALLDNFVSIYDISTRSPVSPDWTPIFDGTIRSVALNDERLYVVGDFRNVDGRPRAGVAAFDANTLELLETPFDTSGLNNQTVTNQNFTLLCCSDGAPAPEDRVLVLDRSTDQIFNWNPRLAEDSEIHRIIKQPGRIYLTGNLRLEDDATPRKAVAYDGDSLELIESWSPVAGANISTISDAGDRTLIGGTFELSGGVARPGLAAIDMQSGQPTDWNPPLASLGRPINIEATTDSVITAFEDRLDIPSPAWPPSRIVPLDPDTGQETGAWSLETYNGILTLKAEQDTLYVGGRFTYLGEEERHGLGSIDLTTGTVTPWAPNVAGYPVSIAVGPETVYAGMGWGYRSDRLVEAIDRHNGENLNWRPGLSGFISNVLIYEDSLIVDGHDPEDISNLGINSLSRSTGEVTGFTSLTGRTHALTLIDDEVVTQGMYSPADQDSGASLRYLNAETLEVTPNVLPTVHNFQGDVDIEAFGRFLVTTGTFRTDGNIPRQGLLIFDRESGELAF</sequence>
<proteinExistence type="predicted"/>
<accession>A0ABT1GAB6</accession>
<dbReference type="SUPFAM" id="SSF50965">
    <property type="entry name" value="Galactose oxidase, central domain"/>
    <property type="match status" value="1"/>
</dbReference>
<feature type="signal peptide" evidence="1">
    <location>
        <begin position="1"/>
        <end position="25"/>
    </location>
</feature>
<dbReference type="InterPro" id="IPR011043">
    <property type="entry name" value="Gal_Oxase/kelch_b-propeller"/>
</dbReference>
<feature type="chain" id="PRO_5046702725" evidence="1">
    <location>
        <begin position="26"/>
        <end position="818"/>
    </location>
</feature>
<evidence type="ECO:0000256" key="1">
    <source>
        <dbReference type="SAM" id="SignalP"/>
    </source>
</evidence>
<evidence type="ECO:0000313" key="3">
    <source>
        <dbReference type="Proteomes" id="UP001523550"/>
    </source>
</evidence>
<dbReference type="InterPro" id="IPR011047">
    <property type="entry name" value="Quinoprotein_ADH-like_sf"/>
</dbReference>
<organism evidence="2 3">
    <name type="scientific">Natronospira proteinivora</name>
    <dbReference type="NCBI Taxonomy" id="1807133"/>
    <lineage>
        <taxon>Bacteria</taxon>
        <taxon>Pseudomonadati</taxon>
        <taxon>Pseudomonadota</taxon>
        <taxon>Gammaproteobacteria</taxon>
        <taxon>Natronospirales</taxon>
        <taxon>Natronospiraceae</taxon>
        <taxon>Natronospira</taxon>
    </lineage>
</organism>
<reference evidence="2 3" key="1">
    <citation type="submission" date="2022-03" db="EMBL/GenBank/DDBJ databases">
        <title>Genomic Encyclopedia of Type Strains, Phase III (KMG-III): the genomes of soil and plant-associated and newly described type strains.</title>
        <authorList>
            <person name="Whitman W."/>
        </authorList>
    </citation>
    <scope>NUCLEOTIDE SEQUENCE [LARGE SCALE GENOMIC DNA]</scope>
    <source>
        <strain evidence="2 3">BSker1</strain>
    </source>
</reference>
<comment type="caution">
    <text evidence="2">The sequence shown here is derived from an EMBL/GenBank/DDBJ whole genome shotgun (WGS) entry which is preliminary data.</text>
</comment>
<keyword evidence="3" id="KW-1185">Reference proteome</keyword>
<dbReference type="Proteomes" id="UP001523550">
    <property type="component" value="Unassembled WGS sequence"/>
</dbReference>
<name>A0ABT1GAB6_9GAMM</name>
<dbReference type="EMBL" id="JALJYF010000001">
    <property type="protein sequence ID" value="MCP1727248.1"/>
    <property type="molecule type" value="Genomic_DNA"/>
</dbReference>
<gene>
    <name evidence="2" type="ORF">J2T60_001213</name>
</gene>
<evidence type="ECO:0000313" key="2">
    <source>
        <dbReference type="EMBL" id="MCP1727248.1"/>
    </source>
</evidence>
<keyword evidence="1" id="KW-0732">Signal</keyword>